<protein>
    <submittedName>
        <fullName evidence="2">Uncharacterized protein</fullName>
    </submittedName>
</protein>
<feature type="compositionally biased region" description="Polar residues" evidence="1">
    <location>
        <begin position="65"/>
        <end position="78"/>
    </location>
</feature>
<evidence type="ECO:0000313" key="3">
    <source>
        <dbReference type="Proteomes" id="UP000037035"/>
    </source>
</evidence>
<keyword evidence="3" id="KW-1185">Reference proteome</keyword>
<dbReference type="VEuPathDB" id="FungiDB:VP01_2571g1"/>
<comment type="caution">
    <text evidence="2">The sequence shown here is derived from an EMBL/GenBank/DDBJ whole genome shotgun (WGS) entry which is preliminary data.</text>
</comment>
<name>A0A0L6V6S2_9BASI</name>
<organism evidence="2 3">
    <name type="scientific">Puccinia sorghi</name>
    <dbReference type="NCBI Taxonomy" id="27349"/>
    <lineage>
        <taxon>Eukaryota</taxon>
        <taxon>Fungi</taxon>
        <taxon>Dikarya</taxon>
        <taxon>Basidiomycota</taxon>
        <taxon>Pucciniomycotina</taxon>
        <taxon>Pucciniomycetes</taxon>
        <taxon>Pucciniales</taxon>
        <taxon>Pucciniaceae</taxon>
        <taxon>Puccinia</taxon>
    </lineage>
</organism>
<sequence>MAPNTHQKMCNNDTFIYFELSKPLEPCVVPATMAEPTLEWNYHRRAKAELGLYLALTSEPYLQSTESDQLDASNTPQYNHYEESEDSMSFGDDIPPHLYNPRPLPLIQQLRNWWRYRQTPRASFWSSISSPEGGSSSGPVTNKPVKYSGVE</sequence>
<proteinExistence type="predicted"/>
<accession>A0A0L6V6S2</accession>
<feature type="compositionally biased region" description="Low complexity" evidence="1">
    <location>
        <begin position="127"/>
        <end position="138"/>
    </location>
</feature>
<dbReference type="EMBL" id="LAVV01007470">
    <property type="protein sequence ID" value="KNZ55825.1"/>
    <property type="molecule type" value="Genomic_DNA"/>
</dbReference>
<evidence type="ECO:0000256" key="1">
    <source>
        <dbReference type="SAM" id="MobiDB-lite"/>
    </source>
</evidence>
<dbReference type="Proteomes" id="UP000037035">
    <property type="component" value="Unassembled WGS sequence"/>
</dbReference>
<dbReference type="AlphaFoldDB" id="A0A0L6V6S2"/>
<dbReference type="OrthoDB" id="2500295at2759"/>
<feature type="region of interest" description="Disordered" evidence="1">
    <location>
        <begin position="65"/>
        <end position="96"/>
    </location>
</feature>
<feature type="region of interest" description="Disordered" evidence="1">
    <location>
        <begin position="127"/>
        <end position="151"/>
    </location>
</feature>
<gene>
    <name evidence="2" type="ORF">VP01_2571g1</name>
</gene>
<evidence type="ECO:0000313" key="2">
    <source>
        <dbReference type="EMBL" id="KNZ55825.1"/>
    </source>
</evidence>
<reference evidence="2 3" key="1">
    <citation type="submission" date="2015-08" db="EMBL/GenBank/DDBJ databases">
        <title>Next Generation Sequencing and Analysis of the Genome of Puccinia sorghi L Schw, the Causal Agent of Maize Common Rust.</title>
        <authorList>
            <person name="Rochi L."/>
            <person name="Burguener G."/>
            <person name="Darino M."/>
            <person name="Turjanski A."/>
            <person name="Kreff E."/>
            <person name="Dieguez M.J."/>
            <person name="Sacco F."/>
        </authorList>
    </citation>
    <scope>NUCLEOTIDE SEQUENCE [LARGE SCALE GENOMIC DNA]</scope>
    <source>
        <strain evidence="2 3">RO10H11247</strain>
    </source>
</reference>